<dbReference type="RefSeq" id="XP_026681266.1">
    <property type="nucleotide sequence ID" value="XM_026825465.1"/>
</dbReference>
<dbReference type="KEGG" id="dci:113468504"/>
<sequence length="450" mass="49554">MILHLCHHWFWITTLSVLLTMTVIVKAHEDKIDGSREHGNVNASHPTPVRTKFKAVLLNVTRLYPVQPDTVPDNTNSSKQDLSATTEPTFSPSRTSASSSPSETERPESEPCNIDERDTDRQFSIEHIDTSLFATSREVFSVPETIVSSKPASDQPLSSYSSTSELTTGTPSDTTHLLTENDSNLMNTNQSERLEREIRKNNTTENTNIELHPSYEPESDGLEHDKLSHHTQEFARTVKPATTESNYNSSSEEHEEEQDEVKYEREEGGYTIYVTPPSPYSSSSSSPSSSNDLTTQTPSIPKTQAPSTTPPASPPVEVIVVKKSEMGSKIKDKTAPEVKAKFSSKIKDKTTTLKPVSPMTDTKSNSNSSIQELLRTHPELSSDTVEDTQNSTTSASQNKTTNGSSLADYEIMNDPPVAQENVTDVALENTSISAGKKIFSTNLKKGEEKS</sequence>
<dbReference type="STRING" id="121845.A0A3Q0IYE4"/>
<feature type="compositionally biased region" description="Polar residues" evidence="1">
    <location>
        <begin position="359"/>
        <end position="371"/>
    </location>
</feature>
<feature type="compositionally biased region" description="Polar residues" evidence="1">
    <location>
        <begin position="146"/>
        <end position="157"/>
    </location>
</feature>
<proteinExistence type="predicted"/>
<dbReference type="AlphaFoldDB" id="A0A3Q0IYE4"/>
<feature type="compositionally biased region" description="Basic and acidic residues" evidence="1">
    <location>
        <begin position="192"/>
        <end position="202"/>
    </location>
</feature>
<feature type="compositionally biased region" description="Basic and acidic residues" evidence="1">
    <location>
        <begin position="320"/>
        <end position="351"/>
    </location>
</feature>
<feature type="compositionally biased region" description="Low complexity" evidence="1">
    <location>
        <begin position="158"/>
        <end position="170"/>
    </location>
</feature>
<protein>
    <submittedName>
        <fullName evidence="4">Endochitinase A-like</fullName>
    </submittedName>
</protein>
<gene>
    <name evidence="4" type="primary">LOC113468504</name>
</gene>
<feature type="compositionally biased region" description="Low complexity" evidence="1">
    <location>
        <begin position="280"/>
        <end position="290"/>
    </location>
</feature>
<keyword evidence="3" id="KW-1185">Reference proteome</keyword>
<name>A0A3Q0IYE4_DIACI</name>
<feature type="region of interest" description="Disordered" evidence="1">
    <location>
        <begin position="66"/>
        <end position="123"/>
    </location>
</feature>
<feature type="region of interest" description="Disordered" evidence="1">
    <location>
        <begin position="146"/>
        <end position="409"/>
    </location>
</feature>
<reference evidence="4" key="1">
    <citation type="submission" date="2025-08" db="UniProtKB">
        <authorList>
            <consortium name="RefSeq"/>
        </authorList>
    </citation>
    <scope>IDENTIFICATION</scope>
</reference>
<feature type="signal peptide" evidence="2">
    <location>
        <begin position="1"/>
        <end position="27"/>
    </location>
</feature>
<feature type="compositionally biased region" description="Low complexity" evidence="1">
    <location>
        <begin position="91"/>
        <end position="102"/>
    </location>
</feature>
<feature type="compositionally biased region" description="Basic and acidic residues" evidence="1">
    <location>
        <begin position="221"/>
        <end position="233"/>
    </location>
</feature>
<feature type="compositionally biased region" description="Polar residues" evidence="1">
    <location>
        <begin position="171"/>
        <end position="191"/>
    </location>
</feature>
<evidence type="ECO:0000256" key="2">
    <source>
        <dbReference type="SAM" id="SignalP"/>
    </source>
</evidence>
<feature type="compositionally biased region" description="Polar residues" evidence="1">
    <location>
        <begin position="72"/>
        <end position="90"/>
    </location>
</feature>
<keyword evidence="2" id="KW-0732">Signal</keyword>
<evidence type="ECO:0000313" key="3">
    <source>
        <dbReference type="Proteomes" id="UP000079169"/>
    </source>
</evidence>
<organism evidence="3 4">
    <name type="scientific">Diaphorina citri</name>
    <name type="common">Asian citrus psyllid</name>
    <dbReference type="NCBI Taxonomy" id="121845"/>
    <lineage>
        <taxon>Eukaryota</taxon>
        <taxon>Metazoa</taxon>
        <taxon>Ecdysozoa</taxon>
        <taxon>Arthropoda</taxon>
        <taxon>Hexapoda</taxon>
        <taxon>Insecta</taxon>
        <taxon>Pterygota</taxon>
        <taxon>Neoptera</taxon>
        <taxon>Paraneoptera</taxon>
        <taxon>Hemiptera</taxon>
        <taxon>Sternorrhyncha</taxon>
        <taxon>Psylloidea</taxon>
        <taxon>Psyllidae</taxon>
        <taxon>Diaphorininae</taxon>
        <taxon>Diaphorina</taxon>
    </lineage>
</organism>
<dbReference type="GeneID" id="113468504"/>
<accession>A0A3Q0IYE4</accession>
<evidence type="ECO:0000313" key="4">
    <source>
        <dbReference type="RefSeq" id="XP_026681266.1"/>
    </source>
</evidence>
<evidence type="ECO:0000256" key="1">
    <source>
        <dbReference type="SAM" id="MobiDB-lite"/>
    </source>
</evidence>
<dbReference type="Proteomes" id="UP000079169">
    <property type="component" value="Unplaced"/>
</dbReference>
<feature type="compositionally biased region" description="Polar residues" evidence="1">
    <location>
        <begin position="381"/>
        <end position="405"/>
    </location>
</feature>
<dbReference type="PaxDb" id="121845-A0A3Q0IYE4"/>
<feature type="compositionally biased region" description="Basic and acidic residues" evidence="1">
    <location>
        <begin position="103"/>
        <end position="123"/>
    </location>
</feature>
<feature type="compositionally biased region" description="Polar residues" evidence="1">
    <location>
        <begin position="291"/>
        <end position="304"/>
    </location>
</feature>
<feature type="chain" id="PRO_5018052871" evidence="2">
    <location>
        <begin position="28"/>
        <end position="450"/>
    </location>
</feature>